<comment type="caution">
    <text evidence="1">The sequence shown here is derived from an EMBL/GenBank/DDBJ whole genome shotgun (WGS) entry which is preliminary data.</text>
</comment>
<accession>A0ABS4DEY2</accession>
<gene>
    <name evidence="1" type="ORF">EYB53_019965</name>
</gene>
<keyword evidence="2" id="KW-1185">Reference proteome</keyword>
<evidence type="ECO:0000313" key="2">
    <source>
        <dbReference type="Proteomes" id="UP001193081"/>
    </source>
</evidence>
<dbReference type="EMBL" id="SIJK02000051">
    <property type="protein sequence ID" value="MBP1468004.1"/>
    <property type="molecule type" value="Genomic_DNA"/>
</dbReference>
<name>A0ABS4DEY2_9CHLR</name>
<dbReference type="Pfam" id="PF13366">
    <property type="entry name" value="PDDEXK_3"/>
    <property type="match status" value="1"/>
</dbReference>
<proteinExistence type="predicted"/>
<evidence type="ECO:0000313" key="1">
    <source>
        <dbReference type="EMBL" id="MBP1468004.1"/>
    </source>
</evidence>
<dbReference type="InterPro" id="IPR026350">
    <property type="entry name" value="GxxExxY"/>
</dbReference>
<protein>
    <submittedName>
        <fullName evidence="1">GxxExxY protein</fullName>
    </submittedName>
</protein>
<dbReference type="NCBIfam" id="TIGR04256">
    <property type="entry name" value="GxxExxY"/>
    <property type="match status" value="1"/>
</dbReference>
<organism evidence="1 2">
    <name type="scientific">Candidatus Chloroploca mongolica</name>
    <dbReference type="NCBI Taxonomy" id="2528176"/>
    <lineage>
        <taxon>Bacteria</taxon>
        <taxon>Bacillati</taxon>
        <taxon>Chloroflexota</taxon>
        <taxon>Chloroflexia</taxon>
        <taxon>Chloroflexales</taxon>
        <taxon>Chloroflexineae</taxon>
        <taxon>Oscillochloridaceae</taxon>
        <taxon>Candidatus Chloroploca</taxon>
    </lineage>
</organism>
<dbReference type="Proteomes" id="UP001193081">
    <property type="component" value="Unassembled WGS sequence"/>
</dbReference>
<sequence length="127" mass="14346">MTENEIAKQIVDAAYHIHARFGPGLLESAYQAMLVYELRKRGLRVACEQPVPLLYDGLELEIGFRADMIVEERVIVELKSVEALLPVHKKQLITYLKLADKRLGLLINFGAAYIKDGIVRLVNGLQE</sequence>
<dbReference type="RefSeq" id="WP_135480314.1">
    <property type="nucleotide sequence ID" value="NZ_SIJK02000051.1"/>
</dbReference>
<reference evidence="1 2" key="1">
    <citation type="submission" date="2021-03" db="EMBL/GenBank/DDBJ databases">
        <authorList>
            <person name="Grouzdev D.S."/>
        </authorList>
    </citation>
    <scope>NUCLEOTIDE SEQUENCE [LARGE SCALE GENOMIC DNA]</scope>
    <source>
        <strain evidence="1 2">M50-1</strain>
    </source>
</reference>